<sequence>MSIHLLIVASYLPEELVNARQKLVLQKIADSADDDTRLAVPTQRRLVAWAGVGPKRVSTLITELVGKGLVERVSEARDGHAAVYRVFPLGIPPIPDREALDERLTERLARPKNQALARVPEQPRRRPAAPARTASDVAGRTPAVPVPPEPEEPQVDQGSQTGTLEEEPRVPRREPAGFPEGNPQGSEMETPSFPGFLASPPSSSPPTPTADAAGEPGPAVEGIADGCGKHRGRPAANCRGCGTSARARRARAQADQAERARLLEAEQVRQRQRETAERQARRDSHEEEYEAAVAATRAALRSAKGRPGNGR</sequence>
<dbReference type="EMBL" id="JBHFAB010000001">
    <property type="protein sequence ID" value="MFC1415412.1"/>
    <property type="molecule type" value="Genomic_DNA"/>
</dbReference>
<evidence type="ECO:0000313" key="3">
    <source>
        <dbReference type="Proteomes" id="UP001592531"/>
    </source>
</evidence>
<feature type="compositionally biased region" description="Basic and acidic residues" evidence="1">
    <location>
        <begin position="166"/>
        <end position="175"/>
    </location>
</feature>
<protein>
    <submittedName>
        <fullName evidence="2">Helix-turn-helix domain-containing protein</fullName>
    </submittedName>
</protein>
<dbReference type="Proteomes" id="UP001592531">
    <property type="component" value="Unassembled WGS sequence"/>
</dbReference>
<feature type="compositionally biased region" description="Basic and acidic residues" evidence="1">
    <location>
        <begin position="256"/>
        <end position="285"/>
    </location>
</feature>
<keyword evidence="3" id="KW-1185">Reference proteome</keyword>
<evidence type="ECO:0000313" key="2">
    <source>
        <dbReference type="EMBL" id="MFC1415412.1"/>
    </source>
</evidence>
<dbReference type="InterPro" id="IPR036390">
    <property type="entry name" value="WH_DNA-bd_sf"/>
</dbReference>
<dbReference type="SUPFAM" id="SSF46785">
    <property type="entry name" value="Winged helix' DNA-binding domain"/>
    <property type="match status" value="1"/>
</dbReference>
<dbReference type="Pfam" id="PF13730">
    <property type="entry name" value="HTH_36"/>
    <property type="match status" value="1"/>
</dbReference>
<dbReference type="Gene3D" id="1.10.10.10">
    <property type="entry name" value="Winged helix-like DNA-binding domain superfamily/Winged helix DNA-binding domain"/>
    <property type="match status" value="1"/>
</dbReference>
<feature type="region of interest" description="Disordered" evidence="1">
    <location>
        <begin position="108"/>
        <end position="311"/>
    </location>
</feature>
<proteinExistence type="predicted"/>
<evidence type="ECO:0000256" key="1">
    <source>
        <dbReference type="SAM" id="MobiDB-lite"/>
    </source>
</evidence>
<reference evidence="2 3" key="1">
    <citation type="submission" date="2024-09" db="EMBL/GenBank/DDBJ databases">
        <authorList>
            <person name="Lee S.D."/>
        </authorList>
    </citation>
    <scope>NUCLEOTIDE SEQUENCE [LARGE SCALE GENOMIC DNA]</scope>
    <source>
        <strain evidence="2 3">N8-3</strain>
    </source>
</reference>
<organism evidence="2 3">
    <name type="scientific">Streptacidiphilus cavernicola</name>
    <dbReference type="NCBI Taxonomy" id="3342716"/>
    <lineage>
        <taxon>Bacteria</taxon>
        <taxon>Bacillati</taxon>
        <taxon>Actinomycetota</taxon>
        <taxon>Actinomycetes</taxon>
        <taxon>Kitasatosporales</taxon>
        <taxon>Streptomycetaceae</taxon>
        <taxon>Streptacidiphilus</taxon>
    </lineage>
</organism>
<name>A0ABV6VNX8_9ACTN</name>
<dbReference type="InterPro" id="IPR036388">
    <property type="entry name" value="WH-like_DNA-bd_sf"/>
</dbReference>
<dbReference type="RefSeq" id="WP_380531042.1">
    <property type="nucleotide sequence ID" value="NZ_JBHFAB010000001.1"/>
</dbReference>
<feature type="compositionally biased region" description="Low complexity" evidence="1">
    <location>
        <begin position="191"/>
        <end position="201"/>
    </location>
</feature>
<accession>A0ABV6VNX8</accession>
<comment type="caution">
    <text evidence="2">The sequence shown here is derived from an EMBL/GenBank/DDBJ whole genome shotgun (WGS) entry which is preliminary data.</text>
</comment>
<gene>
    <name evidence="2" type="ORF">ACEZDE_01940</name>
</gene>